<feature type="region of interest" description="Disordered" evidence="1">
    <location>
        <begin position="60"/>
        <end position="108"/>
    </location>
</feature>
<dbReference type="Proteomes" id="UP000711047">
    <property type="component" value="Unassembled WGS sequence"/>
</dbReference>
<feature type="compositionally biased region" description="Basic and acidic residues" evidence="1">
    <location>
        <begin position="69"/>
        <end position="88"/>
    </location>
</feature>
<evidence type="ECO:0008006" key="4">
    <source>
        <dbReference type="Google" id="ProtNLM"/>
    </source>
</evidence>
<organism evidence="2 3">
    <name type="scientific">Paenibacillus tritici</name>
    <dbReference type="NCBI Taxonomy" id="1873425"/>
    <lineage>
        <taxon>Bacteria</taxon>
        <taxon>Bacillati</taxon>
        <taxon>Bacillota</taxon>
        <taxon>Bacilli</taxon>
        <taxon>Bacillales</taxon>
        <taxon>Paenibacillaceae</taxon>
        <taxon>Paenibacillus</taxon>
    </lineage>
</organism>
<evidence type="ECO:0000313" key="3">
    <source>
        <dbReference type="Proteomes" id="UP000711047"/>
    </source>
</evidence>
<name>A0ABX2DPU5_9BACL</name>
<reference evidence="2 3" key="1">
    <citation type="submission" date="2020-05" db="EMBL/GenBank/DDBJ databases">
        <title>Paenibacillus glebae, sp. nov., Paenibacillus humi sp. nov., Paenibacillus pedi sp. nov., Paenibacillus terrestris sp. nov. and Paenibacillus terricola sp. nov., isolated from a forest top soil sample.</title>
        <authorList>
            <person name="Qi S."/>
            <person name="Carlier A."/>
            <person name="Cnockaert M."/>
            <person name="Vandamme P."/>
        </authorList>
    </citation>
    <scope>NUCLEOTIDE SEQUENCE [LARGE SCALE GENOMIC DNA]</scope>
    <source>
        <strain evidence="2 3">LMG 29502</strain>
    </source>
</reference>
<proteinExistence type="predicted"/>
<comment type="caution">
    <text evidence="2">The sequence shown here is derived from an EMBL/GenBank/DDBJ whole genome shotgun (WGS) entry which is preliminary data.</text>
</comment>
<accession>A0ABX2DPU5</accession>
<evidence type="ECO:0000256" key="1">
    <source>
        <dbReference type="SAM" id="MobiDB-lite"/>
    </source>
</evidence>
<dbReference type="RefSeq" id="WP_173134641.1">
    <property type="nucleotide sequence ID" value="NZ_JABMKX010000007.1"/>
</dbReference>
<protein>
    <recommendedName>
        <fullName evidence="4">Spore coat protein</fullName>
    </recommendedName>
</protein>
<dbReference type="EMBL" id="JABMKX010000007">
    <property type="protein sequence ID" value="NQX46650.1"/>
    <property type="molecule type" value="Genomic_DNA"/>
</dbReference>
<sequence length="222" mass="23380">MRIVKRALGICLIVVLASGLSMLTTAYVVNTYIQSVLASLDIKLDGPGPGIGGFVKGLTGMGGGSGANPKDEISKETTTETDSGKTDGEQGNSGGKTGNTGNTENQSVDEKVPENALPVMGQAAAGEEQSESALDQNLVMTPEAMNDLKENLPANEKSNIFNILMTKLPQEEMIKISAALEGGLTESEVTELQGIIEKYVDADEYKALMKMLTPDNAEPNQN</sequence>
<gene>
    <name evidence="2" type="ORF">HQN87_15025</name>
</gene>
<evidence type="ECO:0000313" key="2">
    <source>
        <dbReference type="EMBL" id="NQX46650.1"/>
    </source>
</evidence>
<keyword evidence="3" id="KW-1185">Reference proteome</keyword>